<organism evidence="3 4">
    <name type="scientific">Deminuibacter soli</name>
    <dbReference type="NCBI Taxonomy" id="2291815"/>
    <lineage>
        <taxon>Bacteria</taxon>
        <taxon>Pseudomonadati</taxon>
        <taxon>Bacteroidota</taxon>
        <taxon>Chitinophagia</taxon>
        <taxon>Chitinophagales</taxon>
        <taxon>Chitinophagaceae</taxon>
        <taxon>Deminuibacter</taxon>
    </lineage>
</organism>
<evidence type="ECO:0000259" key="2">
    <source>
        <dbReference type="PROSITE" id="PS50894"/>
    </source>
</evidence>
<protein>
    <submittedName>
        <fullName evidence="3">Hpt domain-containing protein</fullName>
    </submittedName>
</protein>
<keyword evidence="1" id="KW-0597">Phosphoprotein</keyword>
<dbReference type="GO" id="GO:0000160">
    <property type="term" value="P:phosphorelay signal transduction system"/>
    <property type="evidence" value="ECO:0007669"/>
    <property type="project" value="InterPro"/>
</dbReference>
<accession>A0A3E1NND7</accession>
<feature type="modified residue" description="Phosphohistidine" evidence="1">
    <location>
        <position position="68"/>
    </location>
</feature>
<feature type="domain" description="HPt" evidence="2">
    <location>
        <begin position="29"/>
        <end position="126"/>
    </location>
</feature>
<proteinExistence type="predicted"/>
<dbReference type="PROSITE" id="PS50894">
    <property type="entry name" value="HPT"/>
    <property type="match status" value="1"/>
</dbReference>
<dbReference type="RefSeq" id="WP_116845198.1">
    <property type="nucleotide sequence ID" value="NZ_QTJU01000001.1"/>
</dbReference>
<dbReference type="AlphaFoldDB" id="A0A3E1NND7"/>
<keyword evidence="4" id="KW-1185">Reference proteome</keyword>
<dbReference type="Proteomes" id="UP000261284">
    <property type="component" value="Unassembled WGS sequence"/>
</dbReference>
<dbReference type="GO" id="GO:0004672">
    <property type="term" value="F:protein kinase activity"/>
    <property type="evidence" value="ECO:0007669"/>
    <property type="project" value="UniProtKB-ARBA"/>
</dbReference>
<sequence>MNMTHYASQPENNNRLYDLTLVKEIARGNMDFIKSLCQVFITSAPINLAEMKTTAAAGDWDRVARLAHKLKSTIDTMHIEEARRLVREIENSARDQQQTNTIDGNISRIETLVAIATSQLKEDFHL</sequence>
<reference evidence="3 4" key="1">
    <citation type="submission" date="2018-08" db="EMBL/GenBank/DDBJ databases">
        <title>Chitinophagaceae sp. K23C18032701, a novel bacterium isolated from forest soil.</title>
        <authorList>
            <person name="Wang C."/>
        </authorList>
    </citation>
    <scope>NUCLEOTIDE SEQUENCE [LARGE SCALE GENOMIC DNA]</scope>
    <source>
        <strain evidence="3 4">K23C18032701</strain>
    </source>
</reference>
<name>A0A3E1NND7_9BACT</name>
<dbReference type="Pfam" id="PF01627">
    <property type="entry name" value="Hpt"/>
    <property type="match status" value="1"/>
</dbReference>
<gene>
    <name evidence="3" type="ORF">DXN05_00180</name>
</gene>
<dbReference type="OrthoDB" id="9796457at2"/>
<evidence type="ECO:0000256" key="1">
    <source>
        <dbReference type="PROSITE-ProRule" id="PRU00110"/>
    </source>
</evidence>
<dbReference type="EMBL" id="QTJU01000001">
    <property type="protein sequence ID" value="RFM29441.1"/>
    <property type="molecule type" value="Genomic_DNA"/>
</dbReference>
<dbReference type="SUPFAM" id="SSF47226">
    <property type="entry name" value="Histidine-containing phosphotransfer domain, HPT domain"/>
    <property type="match status" value="1"/>
</dbReference>
<comment type="caution">
    <text evidence="3">The sequence shown here is derived from an EMBL/GenBank/DDBJ whole genome shotgun (WGS) entry which is preliminary data.</text>
</comment>
<dbReference type="InterPro" id="IPR036641">
    <property type="entry name" value="HPT_dom_sf"/>
</dbReference>
<evidence type="ECO:0000313" key="3">
    <source>
        <dbReference type="EMBL" id="RFM29441.1"/>
    </source>
</evidence>
<dbReference type="Gene3D" id="1.20.120.160">
    <property type="entry name" value="HPT domain"/>
    <property type="match status" value="1"/>
</dbReference>
<dbReference type="InterPro" id="IPR008207">
    <property type="entry name" value="Sig_transdc_His_kin_Hpt_dom"/>
</dbReference>
<evidence type="ECO:0000313" key="4">
    <source>
        <dbReference type="Proteomes" id="UP000261284"/>
    </source>
</evidence>